<name>A0A223MAT0_MESHO</name>
<dbReference type="SUPFAM" id="SSF52490">
    <property type="entry name" value="Tubulin nucleotide-binding domain-like"/>
    <property type="match status" value="1"/>
</dbReference>
<dbReference type="InterPro" id="IPR008280">
    <property type="entry name" value="Tub_FtsZ_C"/>
</dbReference>
<dbReference type="Proteomes" id="UP000215452">
    <property type="component" value="Chromosome"/>
</dbReference>
<keyword evidence="4" id="KW-0131">Cell cycle</keyword>
<evidence type="ECO:0000313" key="5">
    <source>
        <dbReference type="Proteomes" id="UP000215452"/>
    </source>
</evidence>
<dbReference type="InterPro" id="IPR045061">
    <property type="entry name" value="FtsZ/CetZ"/>
</dbReference>
<evidence type="ECO:0000259" key="3">
    <source>
        <dbReference type="SMART" id="SM00864"/>
    </source>
</evidence>
<dbReference type="PRINTS" id="PR00423">
    <property type="entry name" value="CELLDVISFTSZ"/>
</dbReference>
<dbReference type="SUPFAM" id="SSF55307">
    <property type="entry name" value="Tubulin C-terminal domain-like"/>
    <property type="match status" value="1"/>
</dbReference>
<sequence>MEKCSKIMLMGLGDFGSKIVESINFDQASFPKFFINSADEYTNSNFLNRQNSLIIPQSNFRYNWQKANRAILDKSLEIKLALVNVRILFLIVGLGGATGSGFSLAIANIAQKMGIIVIVIATNPLENESKIRQQTSFDVLSELKKVVDSLIIISNEQISENYSGFFLENIFKLITTNIQAKIGIILKAFCQNNALVHVNNSISESILANNNFVFVTSATAKGENRGIIATKKALKNHFVEFDLFAAEEMLVTITADNSILQAEISDILNIIRKNFNQDLKFSYGLYQNPQLGNQLEIGIIASQKKHSYESKKAAKLNLAFDNEFNIF</sequence>
<dbReference type="InterPro" id="IPR037103">
    <property type="entry name" value="Tubulin/FtsZ-like_C"/>
</dbReference>
<dbReference type="EMBL" id="CP022714">
    <property type="protein sequence ID" value="ASU14624.1"/>
    <property type="molecule type" value="Genomic_DNA"/>
</dbReference>
<reference evidence="4 5" key="1">
    <citation type="submission" date="2017-08" db="EMBL/GenBank/DDBJ databases">
        <title>The complete genome sequence of a Mycoplasma hyopneumoniae isolate in Korea.</title>
        <authorList>
            <person name="Han J."/>
            <person name="Lee N."/>
        </authorList>
    </citation>
    <scope>NUCLEOTIDE SEQUENCE [LARGE SCALE GENOMIC DNA]</scope>
    <source>
        <strain evidence="4 5">KM014</strain>
    </source>
</reference>
<dbReference type="GO" id="GO:0048285">
    <property type="term" value="P:organelle fission"/>
    <property type="evidence" value="ECO:0007669"/>
    <property type="project" value="TreeGrafter"/>
</dbReference>
<dbReference type="Pfam" id="PF00091">
    <property type="entry name" value="Tubulin"/>
    <property type="match status" value="1"/>
</dbReference>
<protein>
    <submittedName>
        <fullName evidence="4">Cell division protein FtsZ</fullName>
    </submittedName>
</protein>
<dbReference type="Gene3D" id="3.40.50.1440">
    <property type="entry name" value="Tubulin/FtsZ, GTPase domain"/>
    <property type="match status" value="1"/>
</dbReference>
<dbReference type="InterPro" id="IPR036525">
    <property type="entry name" value="Tubulin/FtsZ_GTPase_sf"/>
</dbReference>
<dbReference type="Gene3D" id="3.30.1330.20">
    <property type="entry name" value="Tubulin/FtsZ, C-terminal domain"/>
    <property type="match status" value="1"/>
</dbReference>
<keyword evidence="2" id="KW-0342">GTP-binding</keyword>
<dbReference type="AlphaFoldDB" id="A0A223MAT0"/>
<dbReference type="Pfam" id="PF12327">
    <property type="entry name" value="FtsZ_C"/>
    <property type="match status" value="1"/>
</dbReference>
<dbReference type="PANTHER" id="PTHR30314">
    <property type="entry name" value="CELL DIVISION PROTEIN FTSZ-RELATED"/>
    <property type="match status" value="1"/>
</dbReference>
<dbReference type="InterPro" id="IPR003008">
    <property type="entry name" value="Tubulin_FtsZ_GTPase"/>
</dbReference>
<dbReference type="SMART" id="SM00864">
    <property type="entry name" value="Tubulin"/>
    <property type="match status" value="1"/>
</dbReference>
<keyword evidence="1" id="KW-0547">Nucleotide-binding</keyword>
<evidence type="ECO:0000313" key="4">
    <source>
        <dbReference type="EMBL" id="ASU14624.1"/>
    </source>
</evidence>
<dbReference type="InterPro" id="IPR024757">
    <property type="entry name" value="FtsZ_C"/>
</dbReference>
<dbReference type="GO" id="GO:0032153">
    <property type="term" value="C:cell division site"/>
    <property type="evidence" value="ECO:0007669"/>
    <property type="project" value="TreeGrafter"/>
</dbReference>
<organism evidence="4 5">
    <name type="scientific">Mesomycoplasma hyopneumoniae</name>
    <name type="common">Mycoplasma hyopneumoniae</name>
    <dbReference type="NCBI Taxonomy" id="2099"/>
    <lineage>
        <taxon>Bacteria</taxon>
        <taxon>Bacillati</taxon>
        <taxon>Mycoplasmatota</taxon>
        <taxon>Mycoplasmoidales</taxon>
        <taxon>Metamycoplasmataceae</taxon>
        <taxon>Mesomycoplasma</taxon>
    </lineage>
</organism>
<dbReference type="PANTHER" id="PTHR30314:SF4">
    <property type="entry name" value="MITOCHONDRIAL DIVISION PROTEIN FSZB"/>
    <property type="match status" value="1"/>
</dbReference>
<dbReference type="GO" id="GO:0005737">
    <property type="term" value="C:cytoplasm"/>
    <property type="evidence" value="ECO:0007669"/>
    <property type="project" value="TreeGrafter"/>
</dbReference>
<keyword evidence="4" id="KW-0132">Cell division</keyword>
<dbReference type="GO" id="GO:0051301">
    <property type="term" value="P:cell division"/>
    <property type="evidence" value="ECO:0007669"/>
    <property type="project" value="UniProtKB-KW"/>
</dbReference>
<dbReference type="GO" id="GO:0003924">
    <property type="term" value="F:GTPase activity"/>
    <property type="evidence" value="ECO:0007669"/>
    <property type="project" value="InterPro"/>
</dbReference>
<evidence type="ECO:0000256" key="1">
    <source>
        <dbReference type="ARBA" id="ARBA00022741"/>
    </source>
</evidence>
<accession>A0A223MAT0</accession>
<proteinExistence type="predicted"/>
<dbReference type="GO" id="GO:0005525">
    <property type="term" value="F:GTP binding"/>
    <property type="evidence" value="ECO:0007669"/>
    <property type="project" value="UniProtKB-KW"/>
</dbReference>
<evidence type="ECO:0000256" key="2">
    <source>
        <dbReference type="ARBA" id="ARBA00023134"/>
    </source>
</evidence>
<feature type="domain" description="Tubulin/FtsZ GTPase" evidence="3">
    <location>
        <begin position="6"/>
        <end position="183"/>
    </location>
</feature>
<gene>
    <name evidence="4" type="primary">ftsZ</name>
    <name evidence="4" type="ORF">CIB43_00738</name>
</gene>